<dbReference type="GO" id="GO:0008308">
    <property type="term" value="F:voltage-gated monoatomic anion channel activity"/>
    <property type="evidence" value="ECO:0007669"/>
    <property type="project" value="InterPro"/>
</dbReference>
<evidence type="ECO:0000256" key="2">
    <source>
        <dbReference type="SAM" id="MobiDB-lite"/>
    </source>
</evidence>
<reference evidence="3" key="1">
    <citation type="journal article" date="2023" name="Mol. Ecol. Resour.">
        <title>Chromosome-level genome assembly of a triploid poplar Populus alba 'Berolinensis'.</title>
        <authorList>
            <person name="Chen S."/>
            <person name="Yu Y."/>
            <person name="Wang X."/>
            <person name="Wang S."/>
            <person name="Zhang T."/>
            <person name="Zhou Y."/>
            <person name="He R."/>
            <person name="Meng N."/>
            <person name="Wang Y."/>
            <person name="Liu W."/>
            <person name="Liu Z."/>
            <person name="Liu J."/>
            <person name="Guo Q."/>
            <person name="Huang H."/>
            <person name="Sederoff R.R."/>
            <person name="Wang G."/>
            <person name="Qu G."/>
            <person name="Chen S."/>
        </authorList>
    </citation>
    <scope>NUCLEOTIDE SEQUENCE</scope>
    <source>
        <strain evidence="3">SC-2020</strain>
    </source>
</reference>
<keyword evidence="4" id="KW-1185">Reference proteome</keyword>
<dbReference type="AlphaFoldDB" id="A0AAD6MJF4"/>
<organism evidence="3 4">
    <name type="scientific">Populus alba x Populus x berolinensis</name>
    <dbReference type="NCBI Taxonomy" id="444605"/>
    <lineage>
        <taxon>Eukaryota</taxon>
        <taxon>Viridiplantae</taxon>
        <taxon>Streptophyta</taxon>
        <taxon>Embryophyta</taxon>
        <taxon>Tracheophyta</taxon>
        <taxon>Spermatophyta</taxon>
        <taxon>Magnoliopsida</taxon>
        <taxon>eudicotyledons</taxon>
        <taxon>Gunneridae</taxon>
        <taxon>Pentapetalae</taxon>
        <taxon>rosids</taxon>
        <taxon>fabids</taxon>
        <taxon>Malpighiales</taxon>
        <taxon>Salicaceae</taxon>
        <taxon>Saliceae</taxon>
        <taxon>Populus</taxon>
    </lineage>
</organism>
<dbReference type="InterPro" id="IPR027246">
    <property type="entry name" value="Porin_Euk/Tom40"/>
</dbReference>
<dbReference type="EMBL" id="JAQIZT010000009">
    <property type="protein sequence ID" value="KAJ6986339.1"/>
    <property type="molecule type" value="Genomic_DNA"/>
</dbReference>
<dbReference type="InterPro" id="IPR001925">
    <property type="entry name" value="Porin_Euk"/>
</dbReference>
<evidence type="ECO:0000256" key="1">
    <source>
        <dbReference type="ARBA" id="ARBA00009624"/>
    </source>
</evidence>
<feature type="compositionally biased region" description="Basic and acidic residues" evidence="2">
    <location>
        <begin position="47"/>
        <end position="56"/>
    </location>
</feature>
<protein>
    <submittedName>
        <fullName evidence="3">Uncharacterized protein</fullName>
    </submittedName>
</protein>
<evidence type="ECO:0000313" key="3">
    <source>
        <dbReference type="EMBL" id="KAJ6986339.1"/>
    </source>
</evidence>
<dbReference type="PANTHER" id="PTHR11743:SF23">
    <property type="entry name" value="MITOCHONDRIAL OUTER MEMBRANE PROTEIN PORIN 5-RELATED"/>
    <property type="match status" value="1"/>
</dbReference>
<dbReference type="Pfam" id="PF01459">
    <property type="entry name" value="Porin_3"/>
    <property type="match status" value="1"/>
</dbReference>
<dbReference type="PANTHER" id="PTHR11743">
    <property type="entry name" value="VOLTAGE-DEPENDENT ANION-SELECTIVE CHANNEL"/>
    <property type="match status" value="1"/>
</dbReference>
<dbReference type="InterPro" id="IPR023614">
    <property type="entry name" value="Porin_dom_sf"/>
</dbReference>
<proteinExistence type="inferred from homology"/>
<evidence type="ECO:0000313" key="4">
    <source>
        <dbReference type="Proteomes" id="UP001164929"/>
    </source>
</evidence>
<feature type="region of interest" description="Disordered" evidence="2">
    <location>
        <begin position="16"/>
        <end position="56"/>
    </location>
</feature>
<sequence length="156" mass="16719">MVLVCGCGGEGWLCSSSDASSSPLEVSSSSELEAEGGSSTGGARFGAIEKQRGVGTRKGDDLGATYSHYFDRERKFAAAAKITRRFSIKENIVMVGGSWNMDHRTTIKSRFDNLGNLATLIEYEIKPKSNLTISTVFNAESLDTFPGIGLILSLVL</sequence>
<name>A0AAD6MJF4_9ROSI</name>
<feature type="compositionally biased region" description="Low complexity" evidence="2">
    <location>
        <begin position="16"/>
        <end position="37"/>
    </location>
</feature>
<gene>
    <name evidence="3" type="ORF">NC653_024047</name>
</gene>
<comment type="similarity">
    <text evidence="1">Belongs to the eukaryotic mitochondrial porin (TC 1.B.8.1) family.</text>
</comment>
<dbReference type="GO" id="GO:0005741">
    <property type="term" value="C:mitochondrial outer membrane"/>
    <property type="evidence" value="ECO:0007669"/>
    <property type="project" value="InterPro"/>
</dbReference>
<comment type="caution">
    <text evidence="3">The sequence shown here is derived from an EMBL/GenBank/DDBJ whole genome shotgun (WGS) entry which is preliminary data.</text>
</comment>
<accession>A0AAD6MJF4</accession>
<dbReference type="Gene3D" id="2.40.160.10">
    <property type="entry name" value="Porin"/>
    <property type="match status" value="1"/>
</dbReference>
<dbReference type="Proteomes" id="UP001164929">
    <property type="component" value="Chromosome 9"/>
</dbReference>